<proteinExistence type="inferred from homology"/>
<comment type="similarity">
    <text evidence="1">Belongs to the hemerythrin family.</text>
</comment>
<gene>
    <name evidence="4" type="ORF">J2851_006857</name>
</gene>
<comment type="caution">
    <text evidence="4">The sequence shown here is derived from an EMBL/GenBank/DDBJ whole genome shotgun (WGS) entry which is preliminary data.</text>
</comment>
<evidence type="ECO:0000313" key="5">
    <source>
        <dbReference type="Proteomes" id="UP000781958"/>
    </source>
</evidence>
<dbReference type="Gene3D" id="1.20.120.50">
    <property type="entry name" value="Hemerythrin-like"/>
    <property type="match status" value="1"/>
</dbReference>
<dbReference type="InterPro" id="IPR035938">
    <property type="entry name" value="Hemerythrin-like_sf"/>
</dbReference>
<evidence type="ECO:0000313" key="4">
    <source>
        <dbReference type="EMBL" id="MBP2297038.1"/>
    </source>
</evidence>
<evidence type="ECO:0000256" key="3">
    <source>
        <dbReference type="ARBA" id="ARBA00023004"/>
    </source>
</evidence>
<evidence type="ECO:0000256" key="1">
    <source>
        <dbReference type="ARBA" id="ARBA00010587"/>
    </source>
</evidence>
<dbReference type="Proteomes" id="UP000781958">
    <property type="component" value="Unassembled WGS sequence"/>
</dbReference>
<name>A0ABS4SY60_9PROT</name>
<keyword evidence="5" id="KW-1185">Reference proteome</keyword>
<keyword evidence="3" id="KW-0408">Iron</keyword>
<protein>
    <recommendedName>
        <fullName evidence="6">Hemerythrin HHE cation binding domain-containing protein</fullName>
    </recommendedName>
</protein>
<keyword evidence="2" id="KW-0479">Metal-binding</keyword>
<evidence type="ECO:0000256" key="2">
    <source>
        <dbReference type="ARBA" id="ARBA00022723"/>
    </source>
</evidence>
<sequence>MPEDLPMWFHDSALIPISWSAAFEVGVPDLDVEHRVLVTLYNDFVLATNRRVSLTLRWEILDSIRACAALHIQHEKRLLCRLPLPGAIDQPRVHRLLLDDLPRPGAGDTDLLPRAEADRALRNAAHILRRRLLAHFQDDLALFAARPS</sequence>
<dbReference type="EMBL" id="JAGINP010000039">
    <property type="protein sequence ID" value="MBP2297038.1"/>
    <property type="molecule type" value="Genomic_DNA"/>
</dbReference>
<accession>A0ABS4SY60</accession>
<dbReference type="RefSeq" id="WP_209773171.1">
    <property type="nucleotide sequence ID" value="NZ_JAGINP010000039.1"/>
</dbReference>
<evidence type="ECO:0008006" key="6">
    <source>
        <dbReference type="Google" id="ProtNLM"/>
    </source>
</evidence>
<reference evidence="4 5" key="1">
    <citation type="submission" date="2021-03" db="EMBL/GenBank/DDBJ databases">
        <title>Genomic Encyclopedia of Type Strains, Phase III (KMG-III): the genomes of soil and plant-associated and newly described type strains.</title>
        <authorList>
            <person name="Whitman W."/>
        </authorList>
    </citation>
    <scope>NUCLEOTIDE SEQUENCE [LARGE SCALE GENOMIC DNA]</scope>
    <source>
        <strain evidence="4 5">IMMIB AFH-6</strain>
    </source>
</reference>
<dbReference type="SUPFAM" id="SSF47188">
    <property type="entry name" value="Hemerythrin-like"/>
    <property type="match status" value="1"/>
</dbReference>
<organism evidence="4 5">
    <name type="scientific">Azospirillum rugosum</name>
    <dbReference type="NCBI Taxonomy" id="416170"/>
    <lineage>
        <taxon>Bacteria</taxon>
        <taxon>Pseudomonadati</taxon>
        <taxon>Pseudomonadota</taxon>
        <taxon>Alphaproteobacteria</taxon>
        <taxon>Rhodospirillales</taxon>
        <taxon>Azospirillaceae</taxon>
        <taxon>Azospirillum</taxon>
    </lineage>
</organism>